<comment type="caution">
    <text evidence="2">The sequence shown here is derived from an EMBL/GenBank/DDBJ whole genome shotgun (WGS) entry which is preliminary data.</text>
</comment>
<name>A0A8K0CFE6_IGNLU</name>
<organism evidence="2 3">
    <name type="scientific">Ignelater luminosus</name>
    <name type="common">Cucubano</name>
    <name type="synonym">Pyrophorus luminosus</name>
    <dbReference type="NCBI Taxonomy" id="2038154"/>
    <lineage>
        <taxon>Eukaryota</taxon>
        <taxon>Metazoa</taxon>
        <taxon>Ecdysozoa</taxon>
        <taxon>Arthropoda</taxon>
        <taxon>Hexapoda</taxon>
        <taxon>Insecta</taxon>
        <taxon>Pterygota</taxon>
        <taxon>Neoptera</taxon>
        <taxon>Endopterygota</taxon>
        <taxon>Coleoptera</taxon>
        <taxon>Polyphaga</taxon>
        <taxon>Elateriformia</taxon>
        <taxon>Elateroidea</taxon>
        <taxon>Elateridae</taxon>
        <taxon>Agrypninae</taxon>
        <taxon>Pyrophorini</taxon>
        <taxon>Ignelater</taxon>
    </lineage>
</organism>
<feature type="compositionally biased region" description="Low complexity" evidence="1">
    <location>
        <begin position="1"/>
        <end position="13"/>
    </location>
</feature>
<gene>
    <name evidence="2" type="ORF">ILUMI_21014</name>
</gene>
<dbReference type="EMBL" id="VTPC01090026">
    <property type="protein sequence ID" value="KAF2885169.1"/>
    <property type="molecule type" value="Genomic_DNA"/>
</dbReference>
<dbReference type="OrthoDB" id="8036033at2759"/>
<evidence type="ECO:0000256" key="1">
    <source>
        <dbReference type="SAM" id="MobiDB-lite"/>
    </source>
</evidence>
<feature type="region of interest" description="Disordered" evidence="1">
    <location>
        <begin position="1"/>
        <end position="24"/>
    </location>
</feature>
<evidence type="ECO:0000313" key="3">
    <source>
        <dbReference type="Proteomes" id="UP000801492"/>
    </source>
</evidence>
<keyword evidence="3" id="KW-1185">Reference proteome</keyword>
<accession>A0A8K0CFE6</accession>
<protein>
    <submittedName>
        <fullName evidence="2">Uncharacterized protein</fullName>
    </submittedName>
</protein>
<evidence type="ECO:0000313" key="2">
    <source>
        <dbReference type="EMBL" id="KAF2885169.1"/>
    </source>
</evidence>
<dbReference type="AlphaFoldDB" id="A0A8K0CFE6"/>
<dbReference type="Proteomes" id="UP000801492">
    <property type="component" value="Unassembled WGS sequence"/>
</dbReference>
<reference evidence="2" key="1">
    <citation type="submission" date="2019-08" db="EMBL/GenBank/DDBJ databases">
        <title>The genome of the North American firefly Photinus pyralis.</title>
        <authorList>
            <consortium name="Photinus pyralis genome working group"/>
            <person name="Fallon T.R."/>
            <person name="Sander Lower S.E."/>
            <person name="Weng J.-K."/>
        </authorList>
    </citation>
    <scope>NUCLEOTIDE SEQUENCE</scope>
    <source>
        <strain evidence="2">TRF0915ILg1</strain>
        <tissue evidence="2">Whole body</tissue>
    </source>
</reference>
<proteinExistence type="predicted"/>
<sequence>METEESIGTTSGENNGVTEEKKVKYESHITEKSAMRIERNKDRDDKAKVVLCFDLQNVISCPRAEIE</sequence>